<dbReference type="PANTHER" id="PTHR47331:SF1">
    <property type="entry name" value="GAG-LIKE PROTEIN"/>
    <property type="match status" value="1"/>
</dbReference>
<evidence type="ECO:0000313" key="2">
    <source>
        <dbReference type="Proteomes" id="UP000694867"/>
    </source>
</evidence>
<evidence type="ECO:0000259" key="1">
    <source>
        <dbReference type="Pfam" id="PF00078"/>
    </source>
</evidence>
<reference evidence="3" key="1">
    <citation type="submission" date="2025-08" db="UniProtKB">
        <authorList>
            <consortium name="RefSeq"/>
        </authorList>
    </citation>
    <scope>IDENTIFICATION</scope>
</reference>
<feature type="domain" description="Reverse transcriptase" evidence="1">
    <location>
        <begin position="301"/>
        <end position="430"/>
    </location>
</feature>
<dbReference type="InterPro" id="IPR043502">
    <property type="entry name" value="DNA/RNA_pol_sf"/>
</dbReference>
<dbReference type="Pfam" id="PF00078">
    <property type="entry name" value="RVT_1"/>
    <property type="match status" value="1"/>
</dbReference>
<dbReference type="InterPro" id="IPR043128">
    <property type="entry name" value="Rev_trsase/Diguanyl_cyclase"/>
</dbReference>
<feature type="non-terminal residue" evidence="3">
    <location>
        <position position="873"/>
    </location>
</feature>
<dbReference type="RefSeq" id="XP_003740394.1">
    <property type="nucleotide sequence ID" value="XM_003740346.1"/>
</dbReference>
<keyword evidence="2" id="KW-1185">Reference proteome</keyword>
<name>A0AAJ6QQA6_9ACAR</name>
<dbReference type="InterPro" id="IPR008042">
    <property type="entry name" value="Retrotrans_Pao"/>
</dbReference>
<dbReference type="GO" id="GO:0071897">
    <property type="term" value="P:DNA biosynthetic process"/>
    <property type="evidence" value="ECO:0007669"/>
    <property type="project" value="UniProtKB-ARBA"/>
</dbReference>
<dbReference type="InterPro" id="IPR000477">
    <property type="entry name" value="RT_dom"/>
</dbReference>
<protein>
    <submittedName>
        <fullName evidence="3">Uncharacterized protein LOC100903021</fullName>
    </submittedName>
</protein>
<dbReference type="Pfam" id="PF05380">
    <property type="entry name" value="Peptidase_A17"/>
    <property type="match status" value="1"/>
</dbReference>
<dbReference type="PANTHER" id="PTHR47331">
    <property type="entry name" value="PHD-TYPE DOMAIN-CONTAINING PROTEIN"/>
    <property type="match status" value="1"/>
</dbReference>
<evidence type="ECO:0000313" key="3">
    <source>
        <dbReference type="RefSeq" id="XP_003740394.1"/>
    </source>
</evidence>
<dbReference type="AlphaFoldDB" id="A0AAJ6QQA6"/>
<gene>
    <name evidence="3" type="primary">LOC100903021</name>
</gene>
<organism evidence="2 3">
    <name type="scientific">Galendromus occidentalis</name>
    <name type="common">western predatory mite</name>
    <dbReference type="NCBI Taxonomy" id="34638"/>
    <lineage>
        <taxon>Eukaryota</taxon>
        <taxon>Metazoa</taxon>
        <taxon>Ecdysozoa</taxon>
        <taxon>Arthropoda</taxon>
        <taxon>Chelicerata</taxon>
        <taxon>Arachnida</taxon>
        <taxon>Acari</taxon>
        <taxon>Parasitiformes</taxon>
        <taxon>Mesostigmata</taxon>
        <taxon>Gamasina</taxon>
        <taxon>Phytoseioidea</taxon>
        <taxon>Phytoseiidae</taxon>
        <taxon>Typhlodrominae</taxon>
        <taxon>Galendromus</taxon>
    </lineage>
</organism>
<dbReference type="Gene3D" id="3.10.10.10">
    <property type="entry name" value="HIV Type 1 Reverse Transcriptase, subunit A, domain 1"/>
    <property type="match status" value="1"/>
</dbReference>
<dbReference type="Gene3D" id="3.30.70.270">
    <property type="match status" value="1"/>
</dbReference>
<accession>A0AAJ6QQA6</accession>
<dbReference type="GeneID" id="100903021"/>
<dbReference type="KEGG" id="goe:100903021"/>
<dbReference type="SUPFAM" id="SSF56672">
    <property type="entry name" value="DNA/RNA polymerases"/>
    <property type="match status" value="1"/>
</dbReference>
<sequence length="873" mass="98267">MAMATAGGQVTNIHNCGVHDIVLRSRYDPNRSLRLSAIELKCISRTKFPILRDNLGLFPAADQVEIGESEYVDILLGVRNLSEIGFANPKTLNRIFAFETIFGWIFGGSEGASRTHSPLPKFCGFALAQPSSPVGLSDAALSPTGPMSLSEDELPECTVSKNTKKDIECLWLSEDLGLEDIGNELKEEEDNLTKALIDHFKKTTVRDPTGTQGNPVKLRAVDEEIKNYINAGFAEPAQPRSRDQLAHYLPIQAVFKANPESPLGLKTRVVKDASARRSNEAGLNDVLHQGPNLLPNLIKVILKFRQYRYAVAADIEKAFQQFRIAPEDRTFLRFLWPLGISTNESAPVKEFWATRLDFGLVCSPFLHCQGVRSHLEYAQSIDPKDKKFIQEIIDTFYMDDICLGSDNLEDAKYKISLLFDIFQEAHMPLKKWASNSTELGEFIKEHSPVKDPSISTGQLDGKFLGIPWNQQMDLLSVPTNKAINELQSGTPSKRKLLRGLAQIFDPLGIMGPTTINAKILLQKLWKSKIGWDLALEGPHAEEYARFTDLLNKDKVSISRHMLSYTGDKSRRELHVFSDASLNAYGCVIYLRESSGNTKPITHFVMAKAKVCPVKPMSIHRLELLGALLASRLLSSVKSLMDIQIDSAHLYTDNSSVLGWVNSEPERWKPYVANRIRRIHTLVGQTVWKYVKSEENPADLISRGADLSSDHNRSLWLKGPQWLESLTSDVERAPANIVFGDTSGKQFDPERRQNVSCMAATSANPPATEEIFFENKFSSWLKAVRFWALMQRLVTKAQDIRDRVAQGISFQRKPAQKQGVEFDAEELLRAKTSLLRLIQEKYFKEETENQCKNVRRTSVLYQYNPVMDPDGLIR</sequence>
<proteinExistence type="predicted"/>
<dbReference type="Proteomes" id="UP000694867">
    <property type="component" value="Unplaced"/>
</dbReference>